<feature type="domain" description="3-keto-alpha-glucoside-1,2-lyase/3-keto-2-hydroxy-glucal hydratase" evidence="1">
    <location>
        <begin position="56"/>
        <end position="254"/>
    </location>
</feature>
<evidence type="ECO:0000313" key="5">
    <source>
        <dbReference type="Proteomes" id="UP001326715"/>
    </source>
</evidence>
<reference evidence="2 4" key="1">
    <citation type="submission" date="2016-11" db="EMBL/GenBank/DDBJ databases">
        <authorList>
            <person name="Jaros S."/>
            <person name="Januszkiewicz K."/>
            <person name="Wedrychowicz H."/>
        </authorList>
    </citation>
    <scope>NUCLEOTIDE SEQUENCE [LARGE SCALE GENOMIC DNA]</scope>
    <source>
        <strain evidence="2 4">DSM 784</strain>
    </source>
</reference>
<sequence>MNKLLLPFIVTILLACNNTSIGGRHDSVTVIRKDTTTESFDTTTMNILSETEKVEGWQLLFNGKDLNGWHLYQHKTGGAWAVDSGMLHCKGDKDFKANRADLTSDSTYENFELFLEWKIAPQGNSGIIYLASEEYHAAYESGPEYQLIDDNNFPEKLEEWQKTGCNYAMSAPLVNATRPAGVWNHARIVVFHGHVEHWLNGQKTADYVIGSKEWKAEKEKGKWKDAKGYGGTKNGFIDLQDHGSEIWFKNIKIKRLS</sequence>
<keyword evidence="5" id="KW-1185">Reference proteome</keyword>
<accession>A0A1K1RJT4</accession>
<dbReference type="Gene3D" id="2.60.120.560">
    <property type="entry name" value="Exo-inulinase, domain 1"/>
    <property type="match status" value="1"/>
</dbReference>
<evidence type="ECO:0000313" key="4">
    <source>
        <dbReference type="Proteomes" id="UP000183788"/>
    </source>
</evidence>
<name>A0A1K1RJT4_9BACT</name>
<evidence type="ECO:0000313" key="3">
    <source>
        <dbReference type="EMBL" id="WQG87138.1"/>
    </source>
</evidence>
<dbReference type="Proteomes" id="UP001326715">
    <property type="component" value="Chromosome"/>
</dbReference>
<dbReference type="AlphaFoldDB" id="A0A1K1RJT4"/>
<dbReference type="InterPro" id="IPR010496">
    <property type="entry name" value="AL/BT2_dom"/>
</dbReference>
<evidence type="ECO:0000313" key="2">
    <source>
        <dbReference type="EMBL" id="SFW72193.1"/>
    </source>
</evidence>
<dbReference type="Pfam" id="PF06439">
    <property type="entry name" value="3keto-disac_hyd"/>
    <property type="match status" value="1"/>
</dbReference>
<dbReference type="STRING" id="1004.SAMN05661012_03893"/>
<dbReference type="GO" id="GO:0016787">
    <property type="term" value="F:hydrolase activity"/>
    <property type="evidence" value="ECO:0007669"/>
    <property type="project" value="InterPro"/>
</dbReference>
<dbReference type="OrthoDB" id="659240at2"/>
<dbReference type="RefSeq" id="WP_072362885.1">
    <property type="nucleotide sequence ID" value="NZ_CBHWAX010000062.1"/>
</dbReference>
<dbReference type="Proteomes" id="UP000183788">
    <property type="component" value="Unassembled WGS sequence"/>
</dbReference>
<dbReference type="PROSITE" id="PS51257">
    <property type="entry name" value="PROKAR_LIPOPROTEIN"/>
    <property type="match status" value="1"/>
</dbReference>
<dbReference type="EMBL" id="FPIZ01000012">
    <property type="protein sequence ID" value="SFW72193.1"/>
    <property type="molecule type" value="Genomic_DNA"/>
</dbReference>
<protein>
    <submittedName>
        <fullName evidence="3">DUF1080 domain-containing protein</fullName>
    </submittedName>
</protein>
<reference evidence="3 5" key="2">
    <citation type="submission" date="2023-11" db="EMBL/GenBank/DDBJ databases">
        <title>MicrobeMod: A computational toolkit for identifying prokaryotic methylation and restriction-modification with nanopore sequencing.</title>
        <authorList>
            <person name="Crits-Christoph A."/>
            <person name="Kang S.C."/>
            <person name="Lee H."/>
            <person name="Ostrov N."/>
        </authorList>
    </citation>
    <scope>NUCLEOTIDE SEQUENCE [LARGE SCALE GENOMIC DNA]</scope>
    <source>
        <strain evidence="3 5">ATCC 23090</strain>
    </source>
</reference>
<gene>
    <name evidence="2" type="ORF">SAMN05661012_03893</name>
    <name evidence="3" type="ORF">SR876_19650</name>
</gene>
<evidence type="ECO:0000259" key="1">
    <source>
        <dbReference type="Pfam" id="PF06439"/>
    </source>
</evidence>
<organism evidence="2 4">
    <name type="scientific">Chitinophaga sancti</name>
    <dbReference type="NCBI Taxonomy" id="1004"/>
    <lineage>
        <taxon>Bacteria</taxon>
        <taxon>Pseudomonadati</taxon>
        <taxon>Bacteroidota</taxon>
        <taxon>Chitinophagia</taxon>
        <taxon>Chitinophagales</taxon>
        <taxon>Chitinophagaceae</taxon>
        <taxon>Chitinophaga</taxon>
    </lineage>
</organism>
<proteinExistence type="predicted"/>
<dbReference type="EMBL" id="CP140154">
    <property type="protein sequence ID" value="WQG87138.1"/>
    <property type="molecule type" value="Genomic_DNA"/>
</dbReference>